<evidence type="ECO:0000313" key="6">
    <source>
        <dbReference type="Proteomes" id="UP000032544"/>
    </source>
</evidence>
<dbReference type="EMBL" id="JRHC01000001">
    <property type="protein sequence ID" value="KJF45613.1"/>
    <property type="molecule type" value="Genomic_DNA"/>
</dbReference>
<dbReference type="InterPro" id="IPR023296">
    <property type="entry name" value="Glyco_hydro_beta-prop_sf"/>
</dbReference>
<comment type="caution">
    <text evidence="5">The sequence shown here is derived from an EMBL/GenBank/DDBJ whole genome shotgun (WGS) entry which is preliminary data.</text>
</comment>
<accession>A0A0D8JID6</accession>
<dbReference type="Proteomes" id="UP000032544">
    <property type="component" value="Unassembled WGS sequence"/>
</dbReference>
<dbReference type="InterPro" id="IPR006710">
    <property type="entry name" value="Glyco_hydro_43"/>
</dbReference>
<dbReference type="SUPFAM" id="SSF75005">
    <property type="entry name" value="Arabinanase/levansucrase/invertase"/>
    <property type="match status" value="1"/>
</dbReference>
<dbReference type="STRING" id="1544798.LH29_09810"/>
<dbReference type="GO" id="GO:0004553">
    <property type="term" value="F:hydrolase activity, hydrolyzing O-glycosyl compounds"/>
    <property type="evidence" value="ECO:0007669"/>
    <property type="project" value="InterPro"/>
</dbReference>
<dbReference type="PANTHER" id="PTHR22925:SF3">
    <property type="entry name" value="GLYCOSYL HYDROLASE FAMILY PROTEIN 43"/>
    <property type="match status" value="1"/>
</dbReference>
<dbReference type="Pfam" id="PF04616">
    <property type="entry name" value="Glyco_hydro_43"/>
    <property type="match status" value="1"/>
</dbReference>
<keyword evidence="2 4" id="KW-0378">Hydrolase</keyword>
<proteinExistence type="inferred from homology"/>
<dbReference type="AlphaFoldDB" id="A0A0D8JID6"/>
<dbReference type="CDD" id="cd18825">
    <property type="entry name" value="GH43_CtGH43-like"/>
    <property type="match status" value="1"/>
</dbReference>
<evidence type="ECO:0000256" key="4">
    <source>
        <dbReference type="RuleBase" id="RU361187"/>
    </source>
</evidence>
<evidence type="ECO:0000256" key="1">
    <source>
        <dbReference type="ARBA" id="ARBA00009865"/>
    </source>
</evidence>
<evidence type="ECO:0000256" key="2">
    <source>
        <dbReference type="ARBA" id="ARBA00022801"/>
    </source>
</evidence>
<name>A0A0D8JID6_9BACT</name>
<dbReference type="PANTHER" id="PTHR22925">
    <property type="entry name" value="GLYCOSYL HYDROLASE 43 FAMILY MEMBER"/>
    <property type="match status" value="1"/>
</dbReference>
<protein>
    <submittedName>
        <fullName evidence="5">Beta-glucanase</fullName>
    </submittedName>
</protein>
<evidence type="ECO:0000313" key="5">
    <source>
        <dbReference type="EMBL" id="KJF45613.1"/>
    </source>
</evidence>
<reference evidence="5 6" key="1">
    <citation type="submission" date="2014-09" db="EMBL/GenBank/DDBJ databases">
        <title>Draft Genome Sequence of Draconibacterium sp. JN14CK-3.</title>
        <authorList>
            <person name="Dong C."/>
            <person name="Lai Q."/>
            <person name="Shao Z."/>
        </authorList>
    </citation>
    <scope>NUCLEOTIDE SEQUENCE [LARGE SCALE GENOMIC DNA]</scope>
    <source>
        <strain evidence="5 6">JN14CK-3</strain>
    </source>
</reference>
<sequence>MLFTFFCAFLMIVLMGCNPKSEVPQGFQSFTPGQPWPDADSVHINAHGGGILYYNNTYYWFGEYKSENTSSARVGVNCYSSKDLYNWKSEGVVLPVSDSVGSDIETGCVMERPKVIYNAKTQQFVLYFHLELKGKGYSAARVGIAVSDNVTGPYTYMRSLQPNAGVWPQNMTEEQKTSSLTMDDFSDWWTDDWMQAVHDGLFIRRDFDGGQMSRDMTLFVDDDGKAYHIYASEENLTLHIAELSDDYLSYTGKYIRVAPGGHNEAPAIFKKDGKYFMITSGCTGWDPNAARLLTAESIWGPWEQHPNPCVGEDADLTFHSQSTYILPVAGKEDAFIFMADRWTPKKPIEASYIWLPIQFENGLPELKWMDQWDLSIFDKTNELQ</sequence>
<dbReference type="PATRIC" id="fig|1544798.3.peg.1970"/>
<evidence type="ECO:0000256" key="3">
    <source>
        <dbReference type="ARBA" id="ARBA00023295"/>
    </source>
</evidence>
<organism evidence="5 6">
    <name type="scientific">Draconibacterium sediminis</name>
    <dbReference type="NCBI Taxonomy" id="1544798"/>
    <lineage>
        <taxon>Bacteria</taxon>
        <taxon>Pseudomonadati</taxon>
        <taxon>Bacteroidota</taxon>
        <taxon>Bacteroidia</taxon>
        <taxon>Marinilabiliales</taxon>
        <taxon>Prolixibacteraceae</taxon>
        <taxon>Draconibacterium</taxon>
    </lineage>
</organism>
<keyword evidence="3 4" id="KW-0326">Glycosidase</keyword>
<keyword evidence="6" id="KW-1185">Reference proteome</keyword>
<dbReference type="Gene3D" id="2.115.10.20">
    <property type="entry name" value="Glycosyl hydrolase domain, family 43"/>
    <property type="match status" value="1"/>
</dbReference>
<comment type="similarity">
    <text evidence="1 4">Belongs to the glycosyl hydrolase 43 family.</text>
</comment>
<dbReference type="GO" id="GO:0005975">
    <property type="term" value="P:carbohydrate metabolic process"/>
    <property type="evidence" value="ECO:0007669"/>
    <property type="project" value="InterPro"/>
</dbReference>
<gene>
    <name evidence="5" type="ORF">LH29_09810</name>
</gene>